<feature type="domain" description="Helicase C-terminal" evidence="12">
    <location>
        <begin position="830"/>
        <end position="987"/>
    </location>
</feature>
<organism evidence="13 14">
    <name type="scientific">Corynebacterium propinquum</name>
    <dbReference type="NCBI Taxonomy" id="43769"/>
    <lineage>
        <taxon>Bacteria</taxon>
        <taxon>Bacillati</taxon>
        <taxon>Actinomycetota</taxon>
        <taxon>Actinomycetes</taxon>
        <taxon>Mycobacteriales</taxon>
        <taxon>Corynebacteriaceae</taxon>
        <taxon>Corynebacterium</taxon>
    </lineage>
</organism>
<dbReference type="Pfam" id="PF03461">
    <property type="entry name" value="TRCF"/>
    <property type="match status" value="1"/>
</dbReference>
<sequence length="1246" mass="136498">MLAGLLKVAASDPKLKGLINHVGEPTLHITGITQARPWAIGTLAHHAPVVVLTATGREAEDLQAELAAMLGNKVAMFPAWETLPHERLSPGADIVGKRADVLHRLDELDVIVTPARGLAQPVLESVDGRVPISLAEDQEYDFDQLVAELEFRAYSHVDMVSKKGQFAKRGGIVDVYPTTLDYPVRIEFWGDEITDIRQFSVADQRTISEIEVGKVAIFPARELPITDAVAAKAEKLAREYASNATLAELLTKISEKIPSEGMEALLPVLADTPMVSLLDLVPDNTHVLVMDPEKVRRRVEDLHDTDAEFLAASWEAAAMGADGPVAHNKLDLSAANYLSLEQLEDITRERGSSWWTFAPPGMFAADEAATLPLEFEAGPQPKGDAKEIEAMMSHLRAHCQSGGRAAYIAPAAGAIKRMAERFRENGISAHVAEPGWQPNAGEITLYQALSHAGLVFPKVCNQHDGATLPLVVVTETDLTGNRVGDIAGAKRRPAKRRNRVDPLALKKGDFVVHETHGIGKFIKMAERTINAGGESSRREYIVLEYAASKRGQPADQLWVPMESLDLLSKYTGGQAPTLSKMGGSDWKNTKKKARAAVREIAGELVQLYAKRQAAPGYSFAPDSPWQAEMEDNFPFVETEDQMLAIEAVKADMESSVPMDRVVVGDVGYGKTEVAVRAAFKAVQDGKQVAVLVPTTLLAQQHYDTFAERMAGFPVEMRVLSRFSTAGEAKQIIKELANGTVDIVIGTHRLLQTGVQWKNLGLIVVDEEQRFGVEHKEHIKALRSSVDVLTMSATPIPRTLEMSMAGIREMSTILTPPEDRHPILTYVGAYEDKQVAAAIRRELLRDGQTFVIHNKVADIEKKAREIRELVPEARVVVAHGQMNEDLLERTVQGFWDREYDVLVCTTIVETGLDIANANTLIVENAHQMGLSQLHQLRGRVGRSRERGYAYFLYPQGATLSETSYDRLATIAQNNDLGAGMAVAMKDLEMRGAGNVLGAQQSGHIAGVGFDMYVRLVGEAVETFKALSRGEALDATDQSPKEIRIDLPVDAHIPEHYISSERLRLEVYRKLASSQDNKDLRLVVEEMEDRYGPIPEEVERLLAVARLRHQARRAGVTDIMVQGTRIKVGPVELPDSKQVRLKRTHPGANYRAAAKAIQLPFPKAGRGNVTDPKLRDVELLQWMADFLSEMFDVEATDVSGGKKPKAPVQDSAGASSGATGTTTTRRKGSAKTKTRAQKSGGSVFSLSE</sequence>
<dbReference type="Pfam" id="PF00271">
    <property type="entry name" value="Helicase_C"/>
    <property type="match status" value="1"/>
</dbReference>
<dbReference type="RefSeq" id="WP_049168829.1">
    <property type="nucleotide sequence ID" value="NZ_CP100371.1"/>
</dbReference>
<feature type="region of interest" description="Disordered" evidence="10">
    <location>
        <begin position="1195"/>
        <end position="1246"/>
    </location>
</feature>
<dbReference type="InterPro" id="IPR037235">
    <property type="entry name" value="TRCF-like_C_D7"/>
</dbReference>
<gene>
    <name evidence="9 13" type="primary">mfd</name>
    <name evidence="13" type="ORF">QPX45_03155</name>
</gene>
<dbReference type="InterPro" id="IPR027417">
    <property type="entry name" value="P-loop_NTPase"/>
</dbReference>
<dbReference type="Proteomes" id="UP001243856">
    <property type="component" value="Unassembled WGS sequence"/>
</dbReference>
<dbReference type="Gene3D" id="3.90.1150.50">
    <property type="entry name" value="Transcription-repair-coupling factor, D7 domain"/>
    <property type="match status" value="1"/>
</dbReference>
<dbReference type="Pfam" id="PF00270">
    <property type="entry name" value="DEAD"/>
    <property type="match status" value="1"/>
</dbReference>
<dbReference type="Pfam" id="PF02559">
    <property type="entry name" value="CarD_TRCF_RID"/>
    <property type="match status" value="1"/>
</dbReference>
<comment type="caution">
    <text evidence="13">The sequence shown here is derived from an EMBL/GenBank/DDBJ whole genome shotgun (WGS) entry which is preliminary data.</text>
</comment>
<dbReference type="PROSITE" id="PS51194">
    <property type="entry name" value="HELICASE_CTER"/>
    <property type="match status" value="1"/>
</dbReference>
<dbReference type="InterPro" id="IPR014001">
    <property type="entry name" value="Helicase_ATP-bd"/>
</dbReference>
<dbReference type="InterPro" id="IPR047112">
    <property type="entry name" value="RecG/Mfd"/>
</dbReference>
<feature type="compositionally biased region" description="Basic residues" evidence="10">
    <location>
        <begin position="1222"/>
        <end position="1234"/>
    </location>
</feature>
<dbReference type="InterPro" id="IPR001650">
    <property type="entry name" value="Helicase_C-like"/>
</dbReference>
<keyword evidence="8 9" id="KW-0234">DNA repair</keyword>
<evidence type="ECO:0000256" key="5">
    <source>
        <dbReference type="ARBA" id="ARBA00022806"/>
    </source>
</evidence>
<dbReference type="HAMAP" id="MF_00969">
    <property type="entry name" value="TRCF"/>
    <property type="match status" value="1"/>
</dbReference>
<protein>
    <recommendedName>
        <fullName evidence="9">Transcription-repair-coupling factor</fullName>
        <shortName evidence="9">TRCF</shortName>
        <ecNumber evidence="9">3.6.4.-</ecNumber>
    </recommendedName>
</protein>
<evidence type="ECO:0000256" key="9">
    <source>
        <dbReference type="HAMAP-Rule" id="MF_00969"/>
    </source>
</evidence>
<accession>A0ABT7G185</accession>
<evidence type="ECO:0000313" key="14">
    <source>
        <dbReference type="Proteomes" id="UP001243856"/>
    </source>
</evidence>
<comment type="similarity">
    <text evidence="9">In the N-terminal section; belongs to the UvrB family.</text>
</comment>
<dbReference type="PANTHER" id="PTHR47964">
    <property type="entry name" value="ATP-DEPENDENT DNA HELICASE HOMOLOG RECG, CHLOROPLASTIC"/>
    <property type="match status" value="1"/>
</dbReference>
<dbReference type="SMART" id="SM00982">
    <property type="entry name" value="TRCF"/>
    <property type="match status" value="1"/>
</dbReference>
<evidence type="ECO:0000259" key="12">
    <source>
        <dbReference type="PROSITE" id="PS51194"/>
    </source>
</evidence>
<evidence type="ECO:0000313" key="13">
    <source>
        <dbReference type="EMBL" id="MDK4300253.1"/>
    </source>
</evidence>
<dbReference type="InterPro" id="IPR004576">
    <property type="entry name" value="Mfd"/>
</dbReference>
<dbReference type="CDD" id="cd17991">
    <property type="entry name" value="DEXHc_TRCF"/>
    <property type="match status" value="1"/>
</dbReference>
<dbReference type="InterPro" id="IPR003711">
    <property type="entry name" value="CarD-like/TRCF_RID"/>
</dbReference>
<dbReference type="EC" id="3.6.4.-" evidence="9"/>
<dbReference type="SUPFAM" id="SSF141259">
    <property type="entry name" value="CarD-like"/>
    <property type="match status" value="1"/>
</dbReference>
<keyword evidence="6 9" id="KW-0067">ATP-binding</keyword>
<keyword evidence="14" id="KW-1185">Reference proteome</keyword>
<dbReference type="SMART" id="SM01058">
    <property type="entry name" value="CarD_TRCF"/>
    <property type="match status" value="1"/>
</dbReference>
<dbReference type="Gene3D" id="3.30.2060.10">
    <property type="entry name" value="Penicillin-binding protein 1b domain"/>
    <property type="match status" value="1"/>
</dbReference>
<dbReference type="InterPro" id="IPR011545">
    <property type="entry name" value="DEAD/DEAH_box_helicase_dom"/>
</dbReference>
<reference evidence="13 14" key="1">
    <citation type="submission" date="2023-05" db="EMBL/GenBank/DDBJ databases">
        <title>Metabolic capabilities are highly conserved among human nasal-associated Corynebacterium species in pangenomic analyses.</title>
        <authorList>
            <person name="Tran T.H."/>
            <person name="Roberts A.Q."/>
            <person name="Escapa I.F."/>
            <person name="Gao W."/>
            <person name="Conlan S."/>
            <person name="Kong H."/>
            <person name="Segre J.A."/>
            <person name="Kelly M.S."/>
            <person name="Lemon K.P."/>
        </authorList>
    </citation>
    <scope>NUCLEOTIDE SEQUENCE [LARGE SCALE GENOMIC DNA]</scope>
    <source>
        <strain evidence="13 14">KPL2811</strain>
    </source>
</reference>
<dbReference type="Gene3D" id="3.40.50.300">
    <property type="entry name" value="P-loop containing nucleotide triphosphate hydrolases"/>
    <property type="match status" value="2"/>
</dbReference>
<comment type="function">
    <text evidence="9">Couples transcription and DNA repair by recognizing RNA polymerase (RNAP) stalled at DNA lesions. Mediates ATP-dependent release of RNAP and its truncated transcript from the DNA, and recruitment of nucleotide excision repair machinery to the damaged site.</text>
</comment>
<feature type="domain" description="Helicase ATP-binding" evidence="11">
    <location>
        <begin position="651"/>
        <end position="812"/>
    </location>
</feature>
<keyword evidence="3 9" id="KW-0227">DNA damage</keyword>
<keyword evidence="7 9" id="KW-0238">DNA-binding</keyword>
<keyword evidence="5" id="KW-0347">Helicase</keyword>
<keyword evidence="1 9" id="KW-0963">Cytoplasm</keyword>
<evidence type="ECO:0000256" key="4">
    <source>
        <dbReference type="ARBA" id="ARBA00022801"/>
    </source>
</evidence>
<feature type="compositionally biased region" description="Polar residues" evidence="10">
    <location>
        <begin position="1235"/>
        <end position="1246"/>
    </location>
</feature>
<evidence type="ECO:0000256" key="1">
    <source>
        <dbReference type="ARBA" id="ARBA00022490"/>
    </source>
</evidence>
<dbReference type="PANTHER" id="PTHR47964:SF1">
    <property type="entry name" value="ATP-DEPENDENT DNA HELICASE HOMOLOG RECG, CHLOROPLASTIC"/>
    <property type="match status" value="1"/>
</dbReference>
<dbReference type="PROSITE" id="PS51192">
    <property type="entry name" value="HELICASE_ATP_BIND_1"/>
    <property type="match status" value="1"/>
</dbReference>
<name>A0ABT7G185_9CORY</name>
<dbReference type="InterPro" id="IPR036101">
    <property type="entry name" value="CarD-like/TRCF_RID_sf"/>
</dbReference>
<dbReference type="SMART" id="SM00487">
    <property type="entry name" value="DEXDc"/>
    <property type="match status" value="1"/>
</dbReference>
<keyword evidence="2 9" id="KW-0547">Nucleotide-binding</keyword>
<dbReference type="SUPFAM" id="SSF52540">
    <property type="entry name" value="P-loop containing nucleoside triphosphate hydrolases"/>
    <property type="match status" value="3"/>
</dbReference>
<comment type="similarity">
    <text evidence="9">In the C-terminal section; belongs to the helicase family. RecG subfamily.</text>
</comment>
<dbReference type="EMBL" id="JASNVK010000004">
    <property type="protein sequence ID" value="MDK4300253.1"/>
    <property type="molecule type" value="Genomic_DNA"/>
</dbReference>
<proteinExistence type="inferred from homology"/>
<comment type="subcellular location">
    <subcellularLocation>
        <location evidence="9">Cytoplasm</location>
    </subcellularLocation>
</comment>
<evidence type="ECO:0000256" key="7">
    <source>
        <dbReference type="ARBA" id="ARBA00023125"/>
    </source>
</evidence>
<evidence type="ECO:0000259" key="11">
    <source>
        <dbReference type="PROSITE" id="PS51192"/>
    </source>
</evidence>
<evidence type="ECO:0000256" key="2">
    <source>
        <dbReference type="ARBA" id="ARBA00022741"/>
    </source>
</evidence>
<evidence type="ECO:0000256" key="8">
    <source>
        <dbReference type="ARBA" id="ARBA00023204"/>
    </source>
</evidence>
<evidence type="ECO:0000256" key="3">
    <source>
        <dbReference type="ARBA" id="ARBA00022763"/>
    </source>
</evidence>
<keyword evidence="4 9" id="KW-0378">Hydrolase</keyword>
<dbReference type="InterPro" id="IPR005118">
    <property type="entry name" value="TRCF_C"/>
</dbReference>
<dbReference type="NCBIfam" id="TIGR00580">
    <property type="entry name" value="mfd"/>
    <property type="match status" value="1"/>
</dbReference>
<dbReference type="Gene3D" id="3.40.50.11180">
    <property type="match status" value="1"/>
</dbReference>
<dbReference type="Pfam" id="PF17757">
    <property type="entry name" value="UvrB_inter"/>
    <property type="match status" value="1"/>
</dbReference>
<dbReference type="SMART" id="SM00490">
    <property type="entry name" value="HELICc"/>
    <property type="match status" value="1"/>
</dbReference>
<dbReference type="InterPro" id="IPR041471">
    <property type="entry name" value="UvrB_inter"/>
</dbReference>
<dbReference type="SUPFAM" id="SSF143517">
    <property type="entry name" value="TRCF domain-like"/>
    <property type="match status" value="1"/>
</dbReference>
<feature type="compositionally biased region" description="Low complexity" evidence="10">
    <location>
        <begin position="1209"/>
        <end position="1221"/>
    </location>
</feature>
<evidence type="ECO:0000256" key="10">
    <source>
        <dbReference type="SAM" id="MobiDB-lite"/>
    </source>
</evidence>
<evidence type="ECO:0000256" key="6">
    <source>
        <dbReference type="ARBA" id="ARBA00022840"/>
    </source>
</evidence>
<dbReference type="Gene3D" id="2.40.10.170">
    <property type="match status" value="1"/>
</dbReference>